<feature type="domain" description="Ubiquitin-like" evidence="1">
    <location>
        <begin position="167"/>
        <end position="201"/>
    </location>
</feature>
<dbReference type="AlphaFoldDB" id="A0A9J5XJP1"/>
<protein>
    <recommendedName>
        <fullName evidence="1">Ubiquitin-like domain-containing protein</fullName>
    </recommendedName>
</protein>
<dbReference type="InterPro" id="IPR000626">
    <property type="entry name" value="Ubiquitin-like_dom"/>
</dbReference>
<evidence type="ECO:0000313" key="2">
    <source>
        <dbReference type="EMBL" id="KAG5588513.1"/>
    </source>
</evidence>
<comment type="caution">
    <text evidence="2">The sequence shown here is derived from an EMBL/GenBank/DDBJ whole genome shotgun (WGS) entry which is preliminary data.</text>
</comment>
<dbReference type="Gene3D" id="3.10.20.90">
    <property type="entry name" value="Phosphatidylinositol 3-kinase Catalytic Subunit, Chain A, domain 1"/>
    <property type="match status" value="3"/>
</dbReference>
<sequence>MSENKSPVDETTTIEIHVQSQDGSIIIFNVSPDTIIKKIFKIYCKKKQMDYKTVRFLFDGKRVSPAKTIDENGLKNGDEIVADGSIMILCMSTNMIMEKLFKSYGKKKQIIDYKTVQFLFNGKYILPTKTIDEDGSITILSVSPDMVMKRVFLTYCREKLIDWKTVRFVLDGKRISPAKTIDELGLKDGDKIDAMFSQNGGGFAN</sequence>
<evidence type="ECO:0000259" key="1">
    <source>
        <dbReference type="PROSITE" id="PS50053"/>
    </source>
</evidence>
<keyword evidence="3" id="KW-1185">Reference proteome</keyword>
<dbReference type="SUPFAM" id="SSF54236">
    <property type="entry name" value="Ubiquitin-like"/>
    <property type="match status" value="2"/>
</dbReference>
<dbReference type="InterPro" id="IPR029071">
    <property type="entry name" value="Ubiquitin-like_domsf"/>
</dbReference>
<dbReference type="InterPro" id="IPR022617">
    <property type="entry name" value="Rad60/SUMO-like_dom"/>
</dbReference>
<dbReference type="PANTHER" id="PTHR10562">
    <property type="entry name" value="SMALL UBIQUITIN-RELATED MODIFIER"/>
    <property type="match status" value="1"/>
</dbReference>
<feature type="domain" description="Ubiquitin-like" evidence="1">
    <location>
        <begin position="14"/>
        <end position="80"/>
    </location>
</feature>
<dbReference type="Proteomes" id="UP000824120">
    <property type="component" value="Chromosome 9"/>
</dbReference>
<dbReference type="OrthoDB" id="442921at2759"/>
<dbReference type="PROSITE" id="PS50053">
    <property type="entry name" value="UBIQUITIN_2"/>
    <property type="match status" value="2"/>
</dbReference>
<dbReference type="EMBL" id="JACXVP010000009">
    <property type="protein sequence ID" value="KAG5588513.1"/>
    <property type="molecule type" value="Genomic_DNA"/>
</dbReference>
<organism evidence="2 3">
    <name type="scientific">Solanum commersonii</name>
    <name type="common">Commerson's wild potato</name>
    <name type="synonym">Commerson's nightshade</name>
    <dbReference type="NCBI Taxonomy" id="4109"/>
    <lineage>
        <taxon>Eukaryota</taxon>
        <taxon>Viridiplantae</taxon>
        <taxon>Streptophyta</taxon>
        <taxon>Embryophyta</taxon>
        <taxon>Tracheophyta</taxon>
        <taxon>Spermatophyta</taxon>
        <taxon>Magnoliopsida</taxon>
        <taxon>eudicotyledons</taxon>
        <taxon>Gunneridae</taxon>
        <taxon>Pentapetalae</taxon>
        <taxon>asterids</taxon>
        <taxon>lamiids</taxon>
        <taxon>Solanales</taxon>
        <taxon>Solanaceae</taxon>
        <taxon>Solanoideae</taxon>
        <taxon>Solaneae</taxon>
        <taxon>Solanum</taxon>
    </lineage>
</organism>
<reference evidence="2 3" key="1">
    <citation type="submission" date="2020-09" db="EMBL/GenBank/DDBJ databases">
        <title>De no assembly of potato wild relative species, Solanum commersonii.</title>
        <authorList>
            <person name="Cho K."/>
        </authorList>
    </citation>
    <scope>NUCLEOTIDE SEQUENCE [LARGE SCALE GENOMIC DNA]</scope>
    <source>
        <strain evidence="2">LZ3.2</strain>
        <tissue evidence="2">Leaf</tissue>
    </source>
</reference>
<name>A0A9J5XJP1_SOLCO</name>
<gene>
    <name evidence="2" type="ORF">H5410_048947</name>
</gene>
<evidence type="ECO:0000313" key="3">
    <source>
        <dbReference type="Proteomes" id="UP000824120"/>
    </source>
</evidence>
<accession>A0A9J5XJP1</accession>
<dbReference type="Pfam" id="PF11976">
    <property type="entry name" value="Rad60-SLD"/>
    <property type="match status" value="2"/>
</dbReference>
<dbReference type="CDD" id="cd01763">
    <property type="entry name" value="Ubl_SUMO_like"/>
    <property type="match status" value="2"/>
</dbReference>
<proteinExistence type="predicted"/>